<feature type="compositionally biased region" description="Polar residues" evidence="1">
    <location>
        <begin position="126"/>
        <end position="137"/>
    </location>
</feature>
<feature type="region of interest" description="Disordered" evidence="1">
    <location>
        <begin position="40"/>
        <end position="93"/>
    </location>
</feature>
<proteinExistence type="predicted"/>
<dbReference type="EMBL" id="JWZT01004020">
    <property type="protein sequence ID" value="KII65072.1"/>
    <property type="molecule type" value="Genomic_DNA"/>
</dbReference>
<comment type="caution">
    <text evidence="2">The sequence shown here is derived from an EMBL/GenBank/DDBJ whole genome shotgun (WGS) entry which is preliminary data.</text>
</comment>
<name>A0A0C2MTQ6_THEKT</name>
<reference evidence="2 3" key="1">
    <citation type="journal article" date="2014" name="Genome Biol. Evol.">
        <title>The genome of the myxosporean Thelohanellus kitauei shows adaptations to nutrient acquisition within its fish host.</title>
        <authorList>
            <person name="Yang Y."/>
            <person name="Xiong J."/>
            <person name="Zhou Z."/>
            <person name="Huo F."/>
            <person name="Miao W."/>
            <person name="Ran C."/>
            <person name="Liu Y."/>
            <person name="Zhang J."/>
            <person name="Feng J."/>
            <person name="Wang M."/>
            <person name="Wang M."/>
            <person name="Wang L."/>
            <person name="Yao B."/>
        </authorList>
    </citation>
    <scope>NUCLEOTIDE SEQUENCE [LARGE SCALE GENOMIC DNA]</scope>
    <source>
        <strain evidence="2">Wuqing</strain>
    </source>
</reference>
<sequence length="137" mass="14817">MHRTVRLADPLLSYKNIPCRGMIYGSCIRCVPYFFETGSDEYSSVDTDESSVNEPYETLPDRTDDDHSEGLVDNAPTNLLDSTEAPEGDHVGGLVYGAPTNLVGSGGENASYGLRVAEDMPPMTDSKVSNTKSLASY</sequence>
<dbReference type="AlphaFoldDB" id="A0A0C2MTQ6"/>
<organism evidence="2 3">
    <name type="scientific">Thelohanellus kitauei</name>
    <name type="common">Myxosporean</name>
    <dbReference type="NCBI Taxonomy" id="669202"/>
    <lineage>
        <taxon>Eukaryota</taxon>
        <taxon>Metazoa</taxon>
        <taxon>Cnidaria</taxon>
        <taxon>Myxozoa</taxon>
        <taxon>Myxosporea</taxon>
        <taxon>Bivalvulida</taxon>
        <taxon>Platysporina</taxon>
        <taxon>Myxobolidae</taxon>
        <taxon>Thelohanellus</taxon>
    </lineage>
</organism>
<feature type="region of interest" description="Disordered" evidence="1">
    <location>
        <begin position="107"/>
        <end position="137"/>
    </location>
</feature>
<dbReference type="Proteomes" id="UP000031668">
    <property type="component" value="Unassembled WGS sequence"/>
</dbReference>
<gene>
    <name evidence="2" type="ORF">RF11_05651</name>
</gene>
<evidence type="ECO:0000313" key="3">
    <source>
        <dbReference type="Proteomes" id="UP000031668"/>
    </source>
</evidence>
<feature type="compositionally biased region" description="Basic and acidic residues" evidence="1">
    <location>
        <begin position="59"/>
        <end position="70"/>
    </location>
</feature>
<accession>A0A0C2MTQ6</accession>
<protein>
    <submittedName>
        <fullName evidence="2">Uncharacterized protein</fullName>
    </submittedName>
</protein>
<keyword evidence="3" id="KW-1185">Reference proteome</keyword>
<evidence type="ECO:0000313" key="2">
    <source>
        <dbReference type="EMBL" id="KII65072.1"/>
    </source>
</evidence>
<evidence type="ECO:0000256" key="1">
    <source>
        <dbReference type="SAM" id="MobiDB-lite"/>
    </source>
</evidence>